<keyword evidence="1" id="KW-0175">Coiled coil</keyword>
<protein>
    <submittedName>
        <fullName evidence="3">Uncharacterized protein</fullName>
    </submittedName>
</protein>
<dbReference type="EMBL" id="FN653056">
    <property type="protein sequence ID" value="CBY24609.1"/>
    <property type="molecule type" value="Genomic_DNA"/>
</dbReference>
<accession>E4XIS5</accession>
<feature type="region of interest" description="Disordered" evidence="2">
    <location>
        <begin position="963"/>
        <end position="982"/>
    </location>
</feature>
<reference evidence="3" key="1">
    <citation type="journal article" date="2010" name="Science">
        <title>Plasticity of animal genome architecture unmasked by rapid evolution of a pelagic tunicate.</title>
        <authorList>
            <person name="Denoeud F."/>
            <person name="Henriet S."/>
            <person name="Mungpakdee S."/>
            <person name="Aury J.M."/>
            <person name="Da Silva C."/>
            <person name="Brinkmann H."/>
            <person name="Mikhaleva J."/>
            <person name="Olsen L.C."/>
            <person name="Jubin C."/>
            <person name="Canestro C."/>
            <person name="Bouquet J.M."/>
            <person name="Danks G."/>
            <person name="Poulain J."/>
            <person name="Campsteijn C."/>
            <person name="Adamski M."/>
            <person name="Cross I."/>
            <person name="Yadetie F."/>
            <person name="Muffato M."/>
            <person name="Louis A."/>
            <person name="Butcher S."/>
            <person name="Tsagkogeorga G."/>
            <person name="Konrad A."/>
            <person name="Singh S."/>
            <person name="Jensen M.F."/>
            <person name="Cong E.H."/>
            <person name="Eikeseth-Otteraa H."/>
            <person name="Noel B."/>
            <person name="Anthouard V."/>
            <person name="Porcel B.M."/>
            <person name="Kachouri-Lafond R."/>
            <person name="Nishino A."/>
            <person name="Ugolini M."/>
            <person name="Chourrout P."/>
            <person name="Nishida H."/>
            <person name="Aasland R."/>
            <person name="Huzurbazar S."/>
            <person name="Westhof E."/>
            <person name="Delsuc F."/>
            <person name="Lehrach H."/>
            <person name="Reinhardt R."/>
            <person name="Weissenbach J."/>
            <person name="Roy S.W."/>
            <person name="Artiguenave F."/>
            <person name="Postlethwait J.H."/>
            <person name="Manak J.R."/>
            <person name="Thompson E.M."/>
            <person name="Jaillon O."/>
            <person name="Du Pasquier L."/>
            <person name="Boudinot P."/>
            <person name="Liberles D.A."/>
            <person name="Volff J.N."/>
            <person name="Philippe H."/>
            <person name="Lenhard B."/>
            <person name="Roest Crollius H."/>
            <person name="Wincker P."/>
            <person name="Chourrout D."/>
        </authorList>
    </citation>
    <scope>NUCLEOTIDE SEQUENCE [LARGE SCALE GENOMIC DNA]</scope>
</reference>
<feature type="region of interest" description="Disordered" evidence="2">
    <location>
        <begin position="134"/>
        <end position="178"/>
    </location>
</feature>
<evidence type="ECO:0000256" key="2">
    <source>
        <dbReference type="SAM" id="MobiDB-lite"/>
    </source>
</evidence>
<dbReference type="InParanoid" id="E4XIS5"/>
<feature type="coiled-coil region" evidence="1">
    <location>
        <begin position="883"/>
        <end position="951"/>
    </location>
</feature>
<dbReference type="OrthoDB" id="10520568at2759"/>
<sequence length="1112" mass="126604">MSEYSDETVFDSVSTSVESAHGIGKRRESRTPPTLSELSELAHRVSQLLLDPYAATMYQNSKGFLPPKIHEVRVKYGIASDEDIDLVETEKSEENRISNEDVNNTESVEIEEDHLENFEGSQTNDEQVIGEEANAEEAPAKEASTEEAIVEQAPGEERTADAVDEENQFGPLEDSPLINDKIELEAEVAVEEFIEDIAPVEDDEQLPVEIVSVEEDNEKISEETLPEINDAHNAVDNVEEELEAQLEGQNTMFSEGKEDPEVHGGNDISVEDEQIVVNVIEDQHNDINEEEIDLSLPEDIQEDVGGEPTETGKNIEVNRHPGEQYTAEVQELENEKNDEAVNQVSEKNGQTHRKEDVSENAEMQEEMVQQNDEIRENADANEILIEDESIQEILNIETNELDSSLFDRDLKQEDGDIARVEDLPVDSNSEEINIDDTFEVDIQEDMAKEFAEAHIVEKVADETEPVIETNENPDSTENEIEQHEIVIDPTHVNPDDVFPVHKDNGVVESTDEQESVSFNGAASSSNEIVDDSISPESDSFEVNPDILNEVQVDESFEAIGDPLQEEDTPEPVMESTTPFSREINPHRERELLRMLESNPLLFKITKWINVMGEETFSEFWLVYVLLSFFLYSSFRRLATICSDGGISAKIAILDKELASKKAENLVKLEKQEKEEYDRAQAELNTTRHEIKGIEEKLSALRKFESQFDQYLQQLNDSAIEMTQKTEDLRAQDIKFTTEIESENGKYTELQQFSSQDFQAIEDINAHEADLKNKIESMLSKNQNMVKEIPKHDADLKKARLVNQNFVQELEELKSSSDSHNERIVSLSEMKNASDEKLTSVQQNIFDQKVVYTWLEANADCAGDSAEEIILNQRSYLVNAIKRIPKQKSENKRLLQENEELNNRLENLRASCADLDKKIDAVETSKELESQFTELKEEVETLQAKLEVTNDYYAKRETEINAQLGTESAERDNFESSYQTQKERERQVKEQLDILKDQCADLESKWEDADVKYNKMLAELEERKTSNVLALTDTEMKVVQLTQVVRSLRNDTNEIDDRIEQAQEYMSELDVKLDESSRSDRRSDTGNTTGTISEGKAEIEKTRQAKPKARRRL</sequence>
<feature type="region of interest" description="Disordered" evidence="2">
    <location>
        <begin position="1069"/>
        <end position="1112"/>
    </location>
</feature>
<dbReference type="AlphaFoldDB" id="E4XIS5"/>
<feature type="region of interest" description="Disordered" evidence="2">
    <location>
        <begin position="1"/>
        <end position="36"/>
    </location>
</feature>
<keyword evidence="4" id="KW-1185">Reference proteome</keyword>
<organism evidence="3">
    <name type="scientific">Oikopleura dioica</name>
    <name type="common">Tunicate</name>
    <dbReference type="NCBI Taxonomy" id="34765"/>
    <lineage>
        <taxon>Eukaryota</taxon>
        <taxon>Metazoa</taxon>
        <taxon>Chordata</taxon>
        <taxon>Tunicata</taxon>
        <taxon>Appendicularia</taxon>
        <taxon>Copelata</taxon>
        <taxon>Oikopleuridae</taxon>
        <taxon>Oikopleura</taxon>
    </lineage>
</organism>
<dbReference type="Proteomes" id="UP000001307">
    <property type="component" value="Unassembled WGS sequence"/>
</dbReference>
<gene>
    <name evidence="3" type="ORF">GSOID_T00012500001</name>
</gene>
<evidence type="ECO:0000313" key="4">
    <source>
        <dbReference type="Proteomes" id="UP000001307"/>
    </source>
</evidence>
<feature type="coiled-coil region" evidence="1">
    <location>
        <begin position="767"/>
        <end position="822"/>
    </location>
</feature>
<feature type="compositionally biased region" description="Basic and acidic residues" evidence="2">
    <location>
        <begin position="1069"/>
        <end position="1083"/>
    </location>
</feature>
<name>E4XIS5_OIKDI</name>
<feature type="compositionally biased region" description="Basic residues" evidence="2">
    <location>
        <begin position="1103"/>
        <end position="1112"/>
    </location>
</feature>
<evidence type="ECO:0000313" key="3">
    <source>
        <dbReference type="EMBL" id="CBY24609.1"/>
    </source>
</evidence>
<feature type="region of interest" description="Disordered" evidence="2">
    <location>
        <begin position="509"/>
        <end position="538"/>
    </location>
</feature>
<feature type="compositionally biased region" description="Polar residues" evidence="2">
    <location>
        <begin position="515"/>
        <end position="527"/>
    </location>
</feature>
<feature type="coiled-coil region" evidence="1">
    <location>
        <begin position="659"/>
        <end position="731"/>
    </location>
</feature>
<feature type="coiled-coil region" evidence="1">
    <location>
        <begin position="322"/>
        <end position="380"/>
    </location>
</feature>
<evidence type="ECO:0000256" key="1">
    <source>
        <dbReference type="SAM" id="Coils"/>
    </source>
</evidence>
<proteinExistence type="predicted"/>